<evidence type="ECO:0000256" key="10">
    <source>
        <dbReference type="SAM" id="Phobius"/>
    </source>
</evidence>
<evidence type="ECO:0000256" key="5">
    <source>
        <dbReference type="ARBA" id="ARBA00022519"/>
    </source>
</evidence>
<feature type="domain" description="TonB C-terminal" evidence="11">
    <location>
        <begin position="138"/>
        <end position="229"/>
    </location>
</feature>
<dbReference type="SUPFAM" id="SSF74653">
    <property type="entry name" value="TolA/TonB C-terminal domain"/>
    <property type="match status" value="1"/>
</dbReference>
<comment type="subcellular location">
    <subcellularLocation>
        <location evidence="1">Cell inner membrane</location>
        <topology evidence="1">Single-pass membrane protein</topology>
        <orientation evidence="1">Periplasmic side</orientation>
    </subcellularLocation>
</comment>
<dbReference type="Pfam" id="PF03544">
    <property type="entry name" value="TonB_C"/>
    <property type="match status" value="1"/>
</dbReference>
<evidence type="ECO:0000256" key="7">
    <source>
        <dbReference type="ARBA" id="ARBA00022927"/>
    </source>
</evidence>
<dbReference type="EMBL" id="CP139781">
    <property type="protein sequence ID" value="WRQ86285.1"/>
    <property type="molecule type" value="Genomic_DNA"/>
</dbReference>
<reference evidence="12 13" key="2">
    <citation type="submission" date="2023-12" db="EMBL/GenBank/DDBJ databases">
        <title>Description of an unclassified Opitutus bacterium of Verrucomicrobiota.</title>
        <authorList>
            <person name="Zhang D.-F."/>
        </authorList>
    </citation>
    <scope>NUCLEOTIDE SEQUENCE [LARGE SCALE GENOMIC DNA]</scope>
    <source>
        <strain evidence="12 13">WL0086</strain>
    </source>
</reference>
<evidence type="ECO:0000256" key="6">
    <source>
        <dbReference type="ARBA" id="ARBA00022692"/>
    </source>
</evidence>
<evidence type="ECO:0000256" key="8">
    <source>
        <dbReference type="ARBA" id="ARBA00022989"/>
    </source>
</evidence>
<dbReference type="Gene3D" id="3.30.1150.10">
    <property type="match status" value="1"/>
</dbReference>
<evidence type="ECO:0000256" key="9">
    <source>
        <dbReference type="ARBA" id="ARBA00023136"/>
    </source>
</evidence>
<proteinExistence type="inferred from homology"/>
<reference evidence="12 13" key="1">
    <citation type="submission" date="2021-08" db="EMBL/GenBank/DDBJ databases">
        <authorList>
            <person name="Zhang D."/>
            <person name="Zhang A."/>
            <person name="Wang L."/>
        </authorList>
    </citation>
    <scope>NUCLEOTIDE SEQUENCE [LARGE SCALE GENOMIC DNA]</scope>
    <source>
        <strain evidence="12 13">WL0086</strain>
    </source>
</reference>
<evidence type="ECO:0000259" key="11">
    <source>
        <dbReference type="PROSITE" id="PS52015"/>
    </source>
</evidence>
<dbReference type="RefSeq" id="WP_221031214.1">
    <property type="nucleotide sequence ID" value="NZ_CP139781.1"/>
</dbReference>
<protein>
    <submittedName>
        <fullName evidence="12">Energy transducer TonB</fullName>
    </submittedName>
</protein>
<dbReference type="InterPro" id="IPR006260">
    <property type="entry name" value="TonB/TolA_C"/>
</dbReference>
<dbReference type="Proteomes" id="UP000738431">
    <property type="component" value="Chromosome"/>
</dbReference>
<evidence type="ECO:0000256" key="4">
    <source>
        <dbReference type="ARBA" id="ARBA00022475"/>
    </source>
</evidence>
<keyword evidence="4" id="KW-1003">Cell membrane</keyword>
<evidence type="ECO:0000256" key="2">
    <source>
        <dbReference type="ARBA" id="ARBA00006555"/>
    </source>
</evidence>
<keyword evidence="8 10" id="KW-1133">Transmembrane helix</keyword>
<sequence length="229" mass="25466">MLPLVHIPWLALVASGAMHVVVMFAFNDKAPPPIKAESIEQISVQLMEMPPIEELDEPEKVFDPDAAQQEELDPGAYVPMQADVPSIITDATFVQKLDYASLLPKPDFDAAKVVSIPSRIAHGKVRPDQIQDLFNLGDLDRVPEPILQRPPVFPPSLKNEVREAEVVVDFIVGADGKVPWAKVYSSTHRGFEDAAVLGVSRWQFRPGMKNGRKVATRMRVPLKFRVVDD</sequence>
<keyword evidence="13" id="KW-1185">Reference proteome</keyword>
<keyword evidence="3" id="KW-0813">Transport</keyword>
<accession>A0ABZ1C4I4</accession>
<feature type="transmembrane region" description="Helical" evidence="10">
    <location>
        <begin position="6"/>
        <end position="26"/>
    </location>
</feature>
<dbReference type="NCBIfam" id="TIGR01352">
    <property type="entry name" value="tonB_Cterm"/>
    <property type="match status" value="1"/>
</dbReference>
<dbReference type="InterPro" id="IPR051045">
    <property type="entry name" value="TonB-dependent_transducer"/>
</dbReference>
<evidence type="ECO:0000313" key="12">
    <source>
        <dbReference type="EMBL" id="WRQ86285.1"/>
    </source>
</evidence>
<organism evidence="12 13">
    <name type="scientific">Actomonas aquatica</name>
    <dbReference type="NCBI Taxonomy" id="2866162"/>
    <lineage>
        <taxon>Bacteria</taxon>
        <taxon>Pseudomonadati</taxon>
        <taxon>Verrucomicrobiota</taxon>
        <taxon>Opitutia</taxon>
        <taxon>Opitutales</taxon>
        <taxon>Opitutaceae</taxon>
        <taxon>Actomonas</taxon>
    </lineage>
</organism>
<dbReference type="PANTHER" id="PTHR33446">
    <property type="entry name" value="PROTEIN TONB-RELATED"/>
    <property type="match status" value="1"/>
</dbReference>
<dbReference type="InterPro" id="IPR037682">
    <property type="entry name" value="TonB_C"/>
</dbReference>
<evidence type="ECO:0000256" key="3">
    <source>
        <dbReference type="ARBA" id="ARBA00022448"/>
    </source>
</evidence>
<keyword evidence="9 10" id="KW-0472">Membrane</keyword>
<keyword evidence="7" id="KW-0653">Protein transport</keyword>
<gene>
    <name evidence="12" type="ORF">K1X11_015830</name>
</gene>
<dbReference type="PROSITE" id="PS52015">
    <property type="entry name" value="TONB_CTD"/>
    <property type="match status" value="1"/>
</dbReference>
<evidence type="ECO:0000256" key="1">
    <source>
        <dbReference type="ARBA" id="ARBA00004383"/>
    </source>
</evidence>
<keyword evidence="5" id="KW-0997">Cell inner membrane</keyword>
<keyword evidence="6 10" id="KW-0812">Transmembrane</keyword>
<name>A0ABZ1C4I4_9BACT</name>
<comment type="similarity">
    <text evidence="2">Belongs to the TonB family.</text>
</comment>
<evidence type="ECO:0000313" key="13">
    <source>
        <dbReference type="Proteomes" id="UP000738431"/>
    </source>
</evidence>